<dbReference type="InterPro" id="IPR003439">
    <property type="entry name" value="ABC_transporter-like_ATP-bd"/>
</dbReference>
<dbReference type="InterPro" id="IPR027417">
    <property type="entry name" value="P-loop_NTPase"/>
</dbReference>
<comment type="similarity">
    <text evidence="1">Belongs to the ABC transporter superfamily.</text>
</comment>
<dbReference type="GO" id="GO:0005524">
    <property type="term" value="F:ATP binding"/>
    <property type="evidence" value="ECO:0007669"/>
    <property type="project" value="UniProtKB-KW"/>
</dbReference>
<dbReference type="SUPFAM" id="SSF52540">
    <property type="entry name" value="P-loop containing nucleoside triphosphate hydrolases"/>
    <property type="match status" value="1"/>
</dbReference>
<dbReference type="InterPro" id="IPR003593">
    <property type="entry name" value="AAA+_ATPase"/>
</dbReference>
<dbReference type="PANTHER" id="PTHR42711">
    <property type="entry name" value="ABC TRANSPORTER ATP-BINDING PROTEIN"/>
    <property type="match status" value="1"/>
</dbReference>
<evidence type="ECO:0000256" key="4">
    <source>
        <dbReference type="ARBA" id="ARBA00022840"/>
    </source>
</evidence>
<name>A0A812A202_9EURY</name>
<keyword evidence="2" id="KW-0813">Transport</keyword>
<organism evidence="6 7">
    <name type="scientific">Candidatus Argoarchaeum ethanivorans</name>
    <dbReference type="NCBI Taxonomy" id="2608793"/>
    <lineage>
        <taxon>Archaea</taxon>
        <taxon>Methanobacteriati</taxon>
        <taxon>Methanobacteriota</taxon>
        <taxon>Stenosarchaea group</taxon>
        <taxon>Methanomicrobia</taxon>
        <taxon>Methanosarcinales</taxon>
        <taxon>Methanosarcinales incertae sedis</taxon>
        <taxon>GOM Arc I cluster</taxon>
        <taxon>Candidatus Argoarchaeum</taxon>
    </lineage>
</organism>
<comment type="caution">
    <text evidence="6">The sequence shown here is derived from an EMBL/GenBank/DDBJ whole genome shotgun (WGS) entry which is preliminary data.</text>
</comment>
<evidence type="ECO:0000256" key="2">
    <source>
        <dbReference type="ARBA" id="ARBA00022448"/>
    </source>
</evidence>
<dbReference type="InterPro" id="IPR050763">
    <property type="entry name" value="ABC_transporter_ATP-binding"/>
</dbReference>
<dbReference type="PANTHER" id="PTHR42711:SF5">
    <property type="entry name" value="ABC TRANSPORTER ATP-BINDING PROTEIN NATA"/>
    <property type="match status" value="1"/>
</dbReference>
<dbReference type="PROSITE" id="PS50893">
    <property type="entry name" value="ABC_TRANSPORTER_2"/>
    <property type="match status" value="1"/>
</dbReference>
<evidence type="ECO:0000256" key="1">
    <source>
        <dbReference type="ARBA" id="ARBA00005417"/>
    </source>
</evidence>
<dbReference type="SMART" id="SM00382">
    <property type="entry name" value="AAA"/>
    <property type="match status" value="1"/>
</dbReference>
<dbReference type="AlphaFoldDB" id="A0A812A202"/>
<dbReference type="GO" id="GO:0016887">
    <property type="term" value="F:ATP hydrolysis activity"/>
    <property type="evidence" value="ECO:0007669"/>
    <property type="project" value="InterPro"/>
</dbReference>
<dbReference type="EMBL" id="CAJHZY010000044">
    <property type="protein sequence ID" value="CAD7767032.1"/>
    <property type="molecule type" value="Genomic_DNA"/>
</dbReference>
<proteinExistence type="inferred from homology"/>
<dbReference type="Gene3D" id="3.40.50.300">
    <property type="entry name" value="P-loop containing nucleotide triphosphate hydrolases"/>
    <property type="match status" value="1"/>
</dbReference>
<reference evidence="6" key="1">
    <citation type="submission" date="2020-12" db="EMBL/GenBank/DDBJ databases">
        <authorList>
            <person name="Hahn C.J."/>
            <person name="Laso-Perez R."/>
            <person name="Vulcano F."/>
            <person name="Vaziourakis K.-M."/>
            <person name="Stokke R."/>
            <person name="Steen I.H."/>
            <person name="Teske A."/>
            <person name="Boetius A."/>
            <person name="Liebeke M."/>
            <person name="Amann R."/>
            <person name="Knittel K."/>
        </authorList>
    </citation>
    <scope>NUCLEOTIDE SEQUENCE</scope>
    <source>
        <strain evidence="6">Gfbio:c6db26ca-90af-429b-aeed-0e3e8aed0b5e:GoM-Arc1_AMV-AAA_792_C10</strain>
    </source>
</reference>
<keyword evidence="4 6" id="KW-0067">ATP-binding</keyword>
<sequence length="238" mass="27048">MLPLRAPVFPYLQSFGNFRVLQDINLEVEKGDFVTIFGPNGAGKTTLVKILATLVSPTRGSVVVNGFDVREKPIDVRRSIGVISHDTYLYHELTAVENLRFYGQMYEIKRIEERIRDVISRVGLACRGNHRVSTFSRGMKQRLSIARAILHNPVILLLDEPYTGLDQHASALFDKIMQQLGTEHTTRVMISHDIERGLKLCNRALILNNGSFVHEVMRDKISSIEEYRGIYEHLVTGE</sequence>
<keyword evidence="3" id="KW-0547">Nucleotide-binding</keyword>
<dbReference type="Pfam" id="PF00005">
    <property type="entry name" value="ABC_tran"/>
    <property type="match status" value="1"/>
</dbReference>
<evidence type="ECO:0000313" key="7">
    <source>
        <dbReference type="Proteomes" id="UP000614580"/>
    </source>
</evidence>
<evidence type="ECO:0000259" key="5">
    <source>
        <dbReference type="PROSITE" id="PS50893"/>
    </source>
</evidence>
<dbReference type="CDD" id="cd03230">
    <property type="entry name" value="ABC_DR_subfamily_A"/>
    <property type="match status" value="1"/>
</dbReference>
<protein>
    <submittedName>
        <fullName evidence="6">Trehalose/maltose import ATP-binding protein MalK</fullName>
    </submittedName>
</protein>
<evidence type="ECO:0000313" key="6">
    <source>
        <dbReference type="EMBL" id="CAD7767032.1"/>
    </source>
</evidence>
<gene>
    <name evidence="6" type="primary">malK</name>
    <name evidence="6" type="ORF">DNFNHJIP_00438</name>
</gene>
<dbReference type="Proteomes" id="UP000614580">
    <property type="component" value="Unassembled WGS sequence"/>
</dbReference>
<accession>A0A812A202</accession>
<evidence type="ECO:0000256" key="3">
    <source>
        <dbReference type="ARBA" id="ARBA00022741"/>
    </source>
</evidence>
<feature type="domain" description="ABC transporter" evidence="5">
    <location>
        <begin position="4"/>
        <end position="234"/>
    </location>
</feature>